<dbReference type="InterPro" id="IPR023753">
    <property type="entry name" value="FAD/NAD-binding_dom"/>
</dbReference>
<keyword evidence="4" id="KW-0560">Oxidoreductase</keyword>
<evidence type="ECO:0000256" key="5">
    <source>
        <dbReference type="SAM" id="Phobius"/>
    </source>
</evidence>
<dbReference type="PRINTS" id="PR00411">
    <property type="entry name" value="PNDRDTASEI"/>
</dbReference>
<keyword evidence="3" id="KW-0274">FAD</keyword>
<dbReference type="PANTHER" id="PTHR43735">
    <property type="entry name" value="APOPTOSIS-INDUCING FACTOR 1"/>
    <property type="match status" value="1"/>
</dbReference>
<evidence type="ECO:0000256" key="1">
    <source>
        <dbReference type="ARBA" id="ARBA00006442"/>
    </source>
</evidence>
<feature type="transmembrane region" description="Helical" evidence="5">
    <location>
        <begin position="337"/>
        <end position="357"/>
    </location>
</feature>
<evidence type="ECO:0000313" key="8">
    <source>
        <dbReference type="Proteomes" id="UP001215151"/>
    </source>
</evidence>
<dbReference type="SUPFAM" id="SSF51905">
    <property type="entry name" value="FAD/NAD(P)-binding domain"/>
    <property type="match status" value="1"/>
</dbReference>
<feature type="domain" description="FAD/NAD(P)-binding" evidence="6">
    <location>
        <begin position="7"/>
        <end position="296"/>
    </location>
</feature>
<dbReference type="AlphaFoldDB" id="A0AAD7TWM7"/>
<evidence type="ECO:0000256" key="4">
    <source>
        <dbReference type="ARBA" id="ARBA00023002"/>
    </source>
</evidence>
<dbReference type="EMBL" id="JAPEVG010000082">
    <property type="protein sequence ID" value="KAJ8487258.1"/>
    <property type="molecule type" value="Genomic_DNA"/>
</dbReference>
<keyword evidence="5" id="KW-1133">Transmembrane helix</keyword>
<evidence type="ECO:0000256" key="3">
    <source>
        <dbReference type="ARBA" id="ARBA00022827"/>
    </source>
</evidence>
<dbReference type="GO" id="GO:0050660">
    <property type="term" value="F:flavin adenine dinucleotide binding"/>
    <property type="evidence" value="ECO:0007669"/>
    <property type="project" value="TreeGrafter"/>
</dbReference>
<dbReference type="Gene3D" id="3.50.50.100">
    <property type="match status" value="1"/>
</dbReference>
<dbReference type="PANTHER" id="PTHR43735:SF3">
    <property type="entry name" value="FERROPTOSIS SUPPRESSOR PROTEIN 1"/>
    <property type="match status" value="1"/>
</dbReference>
<dbReference type="InterPro" id="IPR036188">
    <property type="entry name" value="FAD/NAD-bd_sf"/>
</dbReference>
<dbReference type="GO" id="GO:0005737">
    <property type="term" value="C:cytoplasm"/>
    <property type="evidence" value="ECO:0007669"/>
    <property type="project" value="TreeGrafter"/>
</dbReference>
<dbReference type="Pfam" id="PF07992">
    <property type="entry name" value="Pyr_redox_2"/>
    <property type="match status" value="1"/>
</dbReference>
<organism evidence="7 8">
    <name type="scientific">Trametes cubensis</name>
    <dbReference type="NCBI Taxonomy" id="1111947"/>
    <lineage>
        <taxon>Eukaryota</taxon>
        <taxon>Fungi</taxon>
        <taxon>Dikarya</taxon>
        <taxon>Basidiomycota</taxon>
        <taxon>Agaricomycotina</taxon>
        <taxon>Agaricomycetes</taxon>
        <taxon>Polyporales</taxon>
        <taxon>Polyporaceae</taxon>
        <taxon>Trametes</taxon>
    </lineage>
</organism>
<evidence type="ECO:0000256" key="2">
    <source>
        <dbReference type="ARBA" id="ARBA00022630"/>
    </source>
</evidence>
<sequence length="373" mass="40359">MAEKRQNVVVVGGGWAGTLIARDLSAKLDASKYNLILVSDKPYFIHLIAGARFTVTAEGKLEDQALVPFDKLFHNGNGSVKIGKVVSVSGRAGEKGGEVVLEDGERIPYAALVLATGSSWPGPLDFPSKDADMRSHLASWRNKYEKANHVVIVGGGAVGLETAGEIRDFWPKKKVTVVHSEAQLLNDTYPDKFRRDIERRARLRGISLILGDKLDIPPEGTVGVTTHNGKQLPDADLVVPAYGARPNTDFVASLGESVLTQQGTVRVDEHLEVLGHPGVFAAGDIIEWKEQKQAAKAGTHAAVVAANVVSFLEGKPYKKVYKGSYEMILIPLGRTGGAGYLGFLWGIMLGDFFARLLKAKELMISQSRAMRGY</sequence>
<evidence type="ECO:0000313" key="7">
    <source>
        <dbReference type="EMBL" id="KAJ8487258.1"/>
    </source>
</evidence>
<proteinExistence type="inferred from homology"/>
<evidence type="ECO:0000259" key="6">
    <source>
        <dbReference type="Pfam" id="PF07992"/>
    </source>
</evidence>
<dbReference type="GO" id="GO:0004174">
    <property type="term" value="F:electron-transferring-flavoprotein dehydrogenase activity"/>
    <property type="evidence" value="ECO:0007669"/>
    <property type="project" value="TreeGrafter"/>
</dbReference>
<keyword evidence="2" id="KW-0285">Flavoprotein</keyword>
<accession>A0AAD7TWM7</accession>
<protein>
    <recommendedName>
        <fullName evidence="6">FAD/NAD(P)-binding domain-containing protein</fullName>
    </recommendedName>
</protein>
<keyword evidence="5" id="KW-0472">Membrane</keyword>
<dbReference type="Proteomes" id="UP001215151">
    <property type="component" value="Unassembled WGS sequence"/>
</dbReference>
<comment type="caution">
    <text evidence="7">The sequence shown here is derived from an EMBL/GenBank/DDBJ whole genome shotgun (WGS) entry which is preliminary data.</text>
</comment>
<keyword evidence="5" id="KW-0812">Transmembrane</keyword>
<name>A0AAD7TWM7_9APHY</name>
<gene>
    <name evidence="7" type="ORF">ONZ51_g4281</name>
</gene>
<keyword evidence="8" id="KW-1185">Reference proteome</keyword>
<reference evidence="7" key="1">
    <citation type="submission" date="2022-11" db="EMBL/GenBank/DDBJ databases">
        <title>Genome Sequence of Cubamyces cubensis.</title>
        <authorList>
            <person name="Buettner E."/>
        </authorList>
    </citation>
    <scope>NUCLEOTIDE SEQUENCE</scope>
    <source>
        <strain evidence="7">MPL-01</strain>
    </source>
</reference>
<comment type="similarity">
    <text evidence="1">Belongs to the FAD-dependent oxidoreductase family.</text>
</comment>
<dbReference type="PRINTS" id="PR00368">
    <property type="entry name" value="FADPNR"/>
</dbReference>